<dbReference type="Proteomes" id="UP000022910">
    <property type="component" value="Unassembled WGS sequence"/>
</dbReference>
<keyword evidence="4" id="KW-1185">Reference proteome</keyword>
<accession>A0A015J697</accession>
<dbReference type="HOGENOM" id="CLU_2832508_0_0_1"/>
<name>A0A015J697_RHIIW</name>
<dbReference type="EMBL" id="JEMT01023865">
    <property type="protein sequence ID" value="EXX63600.1"/>
    <property type="molecule type" value="Genomic_DNA"/>
</dbReference>
<organism evidence="2 4">
    <name type="scientific">Rhizophagus irregularis (strain DAOM 197198w)</name>
    <name type="common">Glomus intraradices</name>
    <dbReference type="NCBI Taxonomy" id="1432141"/>
    <lineage>
        <taxon>Eukaryota</taxon>
        <taxon>Fungi</taxon>
        <taxon>Fungi incertae sedis</taxon>
        <taxon>Mucoromycota</taxon>
        <taxon>Glomeromycotina</taxon>
        <taxon>Glomeromycetes</taxon>
        <taxon>Glomerales</taxon>
        <taxon>Glomeraceae</taxon>
        <taxon>Rhizophagus</taxon>
    </lineage>
</organism>
<dbReference type="EMBL" id="JEMT01022583">
    <property type="protein sequence ID" value="EXX65052.1"/>
    <property type="molecule type" value="Genomic_DNA"/>
</dbReference>
<sequence>MLIACENKSEATLRELYNGAHGKYVTLNETVKLKHLNVRQSLKQFPCLNLSDKYDNKLIKWEEGMP</sequence>
<proteinExistence type="predicted"/>
<evidence type="ECO:0000313" key="3">
    <source>
        <dbReference type="EMBL" id="EXX79327.1"/>
    </source>
</evidence>
<reference evidence="2 4" key="1">
    <citation type="submission" date="2014-02" db="EMBL/GenBank/DDBJ databases">
        <title>Single nucleus genome sequencing reveals high similarity among nuclei of an endomycorrhizal fungus.</title>
        <authorList>
            <person name="Lin K."/>
            <person name="Geurts R."/>
            <person name="Zhang Z."/>
            <person name="Limpens E."/>
            <person name="Saunders D.G."/>
            <person name="Mu D."/>
            <person name="Pang E."/>
            <person name="Cao H."/>
            <person name="Cha H."/>
            <person name="Lin T."/>
            <person name="Zhou Q."/>
            <person name="Shang Y."/>
            <person name="Li Y."/>
            <person name="Ivanov S."/>
            <person name="Sharma T."/>
            <person name="Velzen R.V."/>
            <person name="Ruijter N.D."/>
            <person name="Aanen D.K."/>
            <person name="Win J."/>
            <person name="Kamoun S."/>
            <person name="Bisseling T."/>
            <person name="Huang S."/>
        </authorList>
    </citation>
    <scope>NUCLEOTIDE SEQUENCE [LARGE SCALE GENOMIC DNA]</scope>
    <source>
        <strain evidence="2">DAOM 197198w</strain>
        <strain evidence="4">DAOM197198w</strain>
    </source>
</reference>
<evidence type="ECO:0000313" key="4">
    <source>
        <dbReference type="Proteomes" id="UP000022910"/>
    </source>
</evidence>
<gene>
    <name evidence="3" type="ORF">RirG_006690</name>
    <name evidence="2" type="ORF">RirG_136970</name>
    <name evidence="1" type="ORF">RirG_150900</name>
</gene>
<dbReference type="EMBL" id="JEMT01004233">
    <property type="protein sequence ID" value="EXX79327.1"/>
    <property type="molecule type" value="Genomic_DNA"/>
</dbReference>
<protein>
    <submittedName>
        <fullName evidence="2">Uncharacterized protein</fullName>
    </submittedName>
</protein>
<evidence type="ECO:0000313" key="2">
    <source>
        <dbReference type="EMBL" id="EXX65052.1"/>
    </source>
</evidence>
<comment type="caution">
    <text evidence="2">The sequence shown here is derived from an EMBL/GenBank/DDBJ whole genome shotgun (WGS) entry which is preliminary data.</text>
</comment>
<evidence type="ECO:0000313" key="1">
    <source>
        <dbReference type="EMBL" id="EXX63600.1"/>
    </source>
</evidence>
<dbReference type="AlphaFoldDB" id="A0A015J697"/>